<evidence type="ECO:0000313" key="3">
    <source>
        <dbReference type="EMBL" id="MBB1127344.1"/>
    </source>
</evidence>
<comment type="caution">
    <text evidence="3">The sequence shown here is derived from an EMBL/GenBank/DDBJ whole genome shotgun (WGS) entry which is preliminary data.</text>
</comment>
<dbReference type="Gene3D" id="3.40.50.2300">
    <property type="match status" value="1"/>
</dbReference>
<dbReference type="PANTHER" id="PTHR43228:SF1">
    <property type="entry name" value="TWO-COMPONENT RESPONSE REGULATOR ARR22"/>
    <property type="match status" value="1"/>
</dbReference>
<feature type="non-terminal residue" evidence="3">
    <location>
        <position position="120"/>
    </location>
</feature>
<dbReference type="AlphaFoldDB" id="A0A839HG32"/>
<feature type="domain" description="Response regulatory" evidence="2">
    <location>
        <begin position="16"/>
        <end position="120"/>
    </location>
</feature>
<protein>
    <submittedName>
        <fullName evidence="3">Response regulator</fullName>
    </submittedName>
</protein>
<keyword evidence="1" id="KW-0597">Phosphoprotein</keyword>
<dbReference type="InterPro" id="IPR001789">
    <property type="entry name" value="Sig_transdc_resp-reg_receiver"/>
</dbReference>
<dbReference type="Pfam" id="PF00072">
    <property type="entry name" value="Response_reg"/>
    <property type="match status" value="1"/>
</dbReference>
<dbReference type="RefSeq" id="WP_182584965.1">
    <property type="nucleotide sequence ID" value="NZ_JABVCQ010000052.1"/>
</dbReference>
<evidence type="ECO:0000313" key="4">
    <source>
        <dbReference type="Proteomes" id="UP000548632"/>
    </source>
</evidence>
<keyword evidence="4" id="KW-1185">Reference proteome</keyword>
<dbReference type="InterPro" id="IPR052048">
    <property type="entry name" value="ST_Response_Regulator"/>
</dbReference>
<gene>
    <name evidence="3" type="ORF">HUK38_14115</name>
</gene>
<feature type="modified residue" description="4-aspartylphosphate" evidence="1">
    <location>
        <position position="66"/>
    </location>
</feature>
<dbReference type="SMART" id="SM00448">
    <property type="entry name" value="REC"/>
    <property type="match status" value="1"/>
</dbReference>
<reference evidence="3 4" key="1">
    <citation type="journal article" date="2020" name="Arch. Microbiol.">
        <title>The genome sequence of the giant phototrophic gammaproteobacterium Thiospirillum jenense gives insight into its physiological properties and phylogenetic relationships.</title>
        <authorList>
            <person name="Imhoff J.F."/>
            <person name="Meyer T.E."/>
            <person name="Kyndt J.A."/>
        </authorList>
    </citation>
    <scope>NUCLEOTIDE SEQUENCE [LARGE SCALE GENOMIC DNA]</scope>
    <source>
        <strain evidence="3 4">DSM 216</strain>
    </source>
</reference>
<proteinExistence type="predicted"/>
<dbReference type="EMBL" id="JABVCQ010000052">
    <property type="protein sequence ID" value="MBB1127344.1"/>
    <property type="molecule type" value="Genomic_DNA"/>
</dbReference>
<dbReference type="GO" id="GO:0000160">
    <property type="term" value="P:phosphorelay signal transduction system"/>
    <property type="evidence" value="ECO:0007669"/>
    <property type="project" value="InterPro"/>
</dbReference>
<evidence type="ECO:0000259" key="2">
    <source>
        <dbReference type="PROSITE" id="PS50110"/>
    </source>
</evidence>
<dbReference type="PANTHER" id="PTHR43228">
    <property type="entry name" value="TWO-COMPONENT RESPONSE REGULATOR"/>
    <property type="match status" value="1"/>
</dbReference>
<dbReference type="Proteomes" id="UP000548632">
    <property type="component" value="Unassembled WGS sequence"/>
</dbReference>
<organism evidence="3 4">
    <name type="scientific">Thiospirillum jenense</name>
    <dbReference type="NCBI Taxonomy" id="1653858"/>
    <lineage>
        <taxon>Bacteria</taxon>
        <taxon>Pseudomonadati</taxon>
        <taxon>Pseudomonadota</taxon>
        <taxon>Gammaproteobacteria</taxon>
        <taxon>Chromatiales</taxon>
        <taxon>Chromatiaceae</taxon>
        <taxon>Thiospirillum</taxon>
    </lineage>
</organism>
<dbReference type="InterPro" id="IPR011006">
    <property type="entry name" value="CheY-like_superfamily"/>
</dbReference>
<dbReference type="PROSITE" id="PS50110">
    <property type="entry name" value="RESPONSE_REGULATORY"/>
    <property type="match status" value="1"/>
</dbReference>
<accession>A0A839HG32</accession>
<evidence type="ECO:0000256" key="1">
    <source>
        <dbReference type="PROSITE-ProRule" id="PRU00169"/>
    </source>
</evidence>
<sequence>MVNHTVSNNPHIKNDVVLIVDDFQNMRSTLRQMLLSLEYHDITPVATGEEALIKLRNRHYDIVLCDYNLGDGIDGQQVLDQARTEGTVDLSTVFIMVTAENTNEMVMGALESTPDAYLSK</sequence>
<name>A0A839HG32_9GAMM</name>
<dbReference type="SUPFAM" id="SSF52172">
    <property type="entry name" value="CheY-like"/>
    <property type="match status" value="1"/>
</dbReference>